<accession>A0A2Z6PJP7</accession>
<evidence type="ECO:0000313" key="3">
    <source>
        <dbReference type="Proteomes" id="UP000242715"/>
    </source>
</evidence>
<dbReference type="OrthoDB" id="690172at2759"/>
<proteinExistence type="predicted"/>
<feature type="transmembrane region" description="Helical" evidence="1">
    <location>
        <begin position="129"/>
        <end position="145"/>
    </location>
</feature>
<feature type="transmembrane region" description="Helical" evidence="1">
    <location>
        <begin position="151"/>
        <end position="168"/>
    </location>
</feature>
<gene>
    <name evidence="2" type="ORF">TSUD_85640</name>
</gene>
<evidence type="ECO:0000256" key="1">
    <source>
        <dbReference type="SAM" id="Phobius"/>
    </source>
</evidence>
<evidence type="ECO:0000313" key="2">
    <source>
        <dbReference type="EMBL" id="GAU45077.1"/>
    </source>
</evidence>
<name>A0A2Z6PJP7_TRISU</name>
<sequence length="284" mass="31809">MPLLWTNKNRVTRVFQIISDLHSSKFGASLVVQTRFPTSLINLFVKNRTHFKKPNSNKPFHRQISDPPSPKTPSFNGCTVVSAESDCSESPSLPELITDENLPPTNGIVDSGHGVDRVGENNNGSDSKSVIVTFFMMVVIVFSIASFEKLTIGITVSAFVLLFLEYTVKRFTLSSTANVEIKVVTAESCITDSLFFEEIKVKDTCCEDLTLDCVKGDKNSKENMTVNSEDKTWCFNTRKVQGAFDKMNCYGVEMCLRDGRGQFIEAQTLSRHAIPLPHKWKYEV</sequence>
<dbReference type="Proteomes" id="UP000242715">
    <property type="component" value="Unassembled WGS sequence"/>
</dbReference>
<keyword evidence="1" id="KW-0812">Transmembrane</keyword>
<dbReference type="PANTHER" id="PTHR36381:SF1">
    <property type="entry name" value="ETHYLENE-REGULATED TRANSCRIPT 2 (ERT2)"/>
    <property type="match status" value="1"/>
</dbReference>
<dbReference type="AlphaFoldDB" id="A0A2Z6PJP7"/>
<reference evidence="3" key="1">
    <citation type="journal article" date="2017" name="Front. Plant Sci.">
        <title>Climate Clever Clovers: New Paradigm to Reduce the Environmental Footprint of Ruminants by Breeding Low Methanogenic Forages Utilizing Haplotype Variation.</title>
        <authorList>
            <person name="Kaur P."/>
            <person name="Appels R."/>
            <person name="Bayer P.E."/>
            <person name="Keeble-Gagnere G."/>
            <person name="Wang J."/>
            <person name="Hirakawa H."/>
            <person name="Shirasawa K."/>
            <person name="Vercoe P."/>
            <person name="Stefanova K."/>
            <person name="Durmic Z."/>
            <person name="Nichols P."/>
            <person name="Revell C."/>
            <person name="Isobe S.N."/>
            <person name="Edwards D."/>
            <person name="Erskine W."/>
        </authorList>
    </citation>
    <scope>NUCLEOTIDE SEQUENCE [LARGE SCALE GENOMIC DNA]</scope>
    <source>
        <strain evidence="3">cv. Daliak</strain>
    </source>
</reference>
<dbReference type="EMBL" id="DF974098">
    <property type="protein sequence ID" value="GAU45077.1"/>
    <property type="molecule type" value="Genomic_DNA"/>
</dbReference>
<dbReference type="PANTHER" id="PTHR36381">
    <property type="entry name" value="ETHYLENE-REGULATED TRANSCRIPT 2 (ERT2)"/>
    <property type="match status" value="1"/>
</dbReference>
<protein>
    <submittedName>
        <fullName evidence="2">Uncharacterized protein</fullName>
    </submittedName>
</protein>
<organism evidence="2 3">
    <name type="scientific">Trifolium subterraneum</name>
    <name type="common">Subterranean clover</name>
    <dbReference type="NCBI Taxonomy" id="3900"/>
    <lineage>
        <taxon>Eukaryota</taxon>
        <taxon>Viridiplantae</taxon>
        <taxon>Streptophyta</taxon>
        <taxon>Embryophyta</taxon>
        <taxon>Tracheophyta</taxon>
        <taxon>Spermatophyta</taxon>
        <taxon>Magnoliopsida</taxon>
        <taxon>eudicotyledons</taxon>
        <taxon>Gunneridae</taxon>
        <taxon>Pentapetalae</taxon>
        <taxon>rosids</taxon>
        <taxon>fabids</taxon>
        <taxon>Fabales</taxon>
        <taxon>Fabaceae</taxon>
        <taxon>Papilionoideae</taxon>
        <taxon>50 kb inversion clade</taxon>
        <taxon>NPAAA clade</taxon>
        <taxon>Hologalegina</taxon>
        <taxon>IRL clade</taxon>
        <taxon>Trifolieae</taxon>
        <taxon>Trifolium</taxon>
    </lineage>
</organism>
<keyword evidence="1" id="KW-1133">Transmembrane helix</keyword>
<keyword evidence="3" id="KW-1185">Reference proteome</keyword>
<keyword evidence="1" id="KW-0472">Membrane</keyword>